<dbReference type="Pfam" id="PF09736">
    <property type="entry name" value="Bud13"/>
    <property type="match status" value="1"/>
</dbReference>
<dbReference type="GO" id="GO:0005684">
    <property type="term" value="C:U2-type spliceosomal complex"/>
    <property type="evidence" value="ECO:0007669"/>
    <property type="project" value="TreeGrafter"/>
</dbReference>
<evidence type="ECO:0000313" key="3">
    <source>
        <dbReference type="EMBL" id="KAJ2801911.1"/>
    </source>
</evidence>
<dbReference type="GO" id="GO:0000398">
    <property type="term" value="P:mRNA splicing, via spliceosome"/>
    <property type="evidence" value="ECO:0007669"/>
    <property type="project" value="TreeGrafter"/>
</dbReference>
<proteinExistence type="inferred from homology"/>
<feature type="region of interest" description="Disordered" evidence="2">
    <location>
        <begin position="349"/>
        <end position="368"/>
    </location>
</feature>
<name>A0A9W8LRC3_9FUNG</name>
<gene>
    <name evidence="3" type="primary">CWC26_1</name>
    <name evidence="3" type="ORF">H4R20_003492</name>
</gene>
<organism evidence="3 4">
    <name type="scientific">Coemansia guatemalensis</name>
    <dbReference type="NCBI Taxonomy" id="2761395"/>
    <lineage>
        <taxon>Eukaryota</taxon>
        <taxon>Fungi</taxon>
        <taxon>Fungi incertae sedis</taxon>
        <taxon>Zoopagomycota</taxon>
        <taxon>Kickxellomycotina</taxon>
        <taxon>Kickxellomycetes</taxon>
        <taxon>Kickxellales</taxon>
        <taxon>Kickxellaceae</taxon>
        <taxon>Coemansia</taxon>
    </lineage>
</organism>
<feature type="region of interest" description="Disordered" evidence="2">
    <location>
        <begin position="1"/>
        <end position="91"/>
    </location>
</feature>
<evidence type="ECO:0000313" key="4">
    <source>
        <dbReference type="Proteomes" id="UP001140094"/>
    </source>
</evidence>
<comment type="similarity">
    <text evidence="1">Belongs to the CWC26 family.</text>
</comment>
<dbReference type="PANTHER" id="PTHR31809:SF0">
    <property type="entry name" value="BUD13 HOMOLOG"/>
    <property type="match status" value="1"/>
</dbReference>
<dbReference type="AlphaFoldDB" id="A0A9W8LRC3"/>
<dbReference type="GO" id="GO:0070274">
    <property type="term" value="C:RES complex"/>
    <property type="evidence" value="ECO:0007669"/>
    <property type="project" value="TreeGrafter"/>
</dbReference>
<comment type="caution">
    <text evidence="3">The sequence shown here is derived from an EMBL/GenBank/DDBJ whole genome shotgun (WGS) entry which is preliminary data.</text>
</comment>
<evidence type="ECO:0000256" key="2">
    <source>
        <dbReference type="SAM" id="MobiDB-lite"/>
    </source>
</evidence>
<feature type="compositionally biased region" description="Low complexity" evidence="2">
    <location>
        <begin position="142"/>
        <end position="152"/>
    </location>
</feature>
<dbReference type="PANTHER" id="PTHR31809">
    <property type="entry name" value="BUD13 HOMOLOG"/>
    <property type="match status" value="1"/>
</dbReference>
<sequence>MALDDYLAKHYGAAPEKDRASKKKKKKKDVAASSASATPYGMNVIITDDDDSVRSMPPVQSAHVHIPKKPPVPASQSPQGSWHSVTQEEPDPLAHLLGSAAGEEERPAIAEGAELLQEYRAQQAAKEEEKRRLREERRRQKSAQAAVMAAEEAAAKAEEKSASNLRSSPSPPPMRYGLQTAASIKEDADRIHERHLRRLRDASSDVSGRGAKTVYRDPKSGKEVDMELHNQQEREKQERRNQLRDQHSEWNKGLVQQRAKAEEQRLLESMRRSDTVASDAAKLLDEEHRAKQHWDDPARGFLVNKKADAATAYPQYKGYAPPNRFGIRPGYRWDGVDRSNGFEKQLFESKASSSSRRAEDYAFSVADM</sequence>
<reference evidence="3" key="1">
    <citation type="submission" date="2022-07" db="EMBL/GenBank/DDBJ databases">
        <title>Phylogenomic reconstructions and comparative analyses of Kickxellomycotina fungi.</title>
        <authorList>
            <person name="Reynolds N.K."/>
            <person name="Stajich J.E."/>
            <person name="Barry K."/>
            <person name="Grigoriev I.V."/>
            <person name="Crous P."/>
            <person name="Smith M.E."/>
        </authorList>
    </citation>
    <scope>NUCLEOTIDE SEQUENCE</scope>
    <source>
        <strain evidence="3">NRRL 1565</strain>
    </source>
</reference>
<feature type="compositionally biased region" description="Basic and acidic residues" evidence="2">
    <location>
        <begin position="214"/>
        <end position="250"/>
    </location>
</feature>
<dbReference type="Proteomes" id="UP001140094">
    <property type="component" value="Unassembled WGS sequence"/>
</dbReference>
<feature type="compositionally biased region" description="Basic and acidic residues" evidence="2">
    <location>
        <begin position="125"/>
        <end position="138"/>
    </location>
</feature>
<dbReference type="InterPro" id="IPR018609">
    <property type="entry name" value="Bud13"/>
</dbReference>
<keyword evidence="4" id="KW-1185">Reference proteome</keyword>
<evidence type="ECO:0000256" key="1">
    <source>
        <dbReference type="ARBA" id="ARBA00011069"/>
    </source>
</evidence>
<feature type="compositionally biased region" description="Polar residues" evidence="2">
    <location>
        <begin position="74"/>
        <end position="87"/>
    </location>
</feature>
<protein>
    <submittedName>
        <fullName evidence="3">Pre-mRNA-splicing factor cwc26</fullName>
    </submittedName>
</protein>
<dbReference type="InterPro" id="IPR051112">
    <property type="entry name" value="CWC26_splicing_factor"/>
</dbReference>
<dbReference type="OrthoDB" id="6022at2759"/>
<feature type="region of interest" description="Disordered" evidence="2">
    <location>
        <begin position="120"/>
        <end position="262"/>
    </location>
</feature>
<dbReference type="GO" id="GO:0003723">
    <property type="term" value="F:RNA binding"/>
    <property type="evidence" value="ECO:0007669"/>
    <property type="project" value="TreeGrafter"/>
</dbReference>
<accession>A0A9W8LRC3</accession>
<dbReference type="EMBL" id="JANBUO010000737">
    <property type="protein sequence ID" value="KAJ2801911.1"/>
    <property type="molecule type" value="Genomic_DNA"/>
</dbReference>